<accession>A0A5C6SSG6</accession>
<reference evidence="1 2" key="1">
    <citation type="submission" date="2019-07" db="EMBL/GenBank/DDBJ databases">
        <title>The First High-Quality Draft Genome Sequence of the Causal Agent of the Current Panama Disease Epidemic.</title>
        <authorList>
            <person name="Warmington R.J."/>
            <person name="Kay W."/>
            <person name="Jeffries A."/>
            <person name="Bebber D."/>
            <person name="Moore K."/>
            <person name="Studholme D.J."/>
        </authorList>
    </citation>
    <scope>NUCLEOTIDE SEQUENCE [LARGE SCALE GENOMIC DNA]</scope>
    <source>
        <strain evidence="1 2">TR4</strain>
    </source>
</reference>
<dbReference type="Proteomes" id="UP000321331">
    <property type="component" value="Unassembled WGS sequence"/>
</dbReference>
<sequence>LFAATFLLNFNFNKFSSGTYIPFATSNFQRYSALSTANVVGAIMSMVAFPILAKFFSVLDRAEGHTIAVLSLTLNDIMISSSQSNGCSLPELSQSVVQPA</sequence>
<protein>
    <recommendedName>
        <fullName evidence="3">Major facilitator superfamily (MFS) profile domain-containing protein</fullName>
    </recommendedName>
</protein>
<proteinExistence type="predicted"/>
<evidence type="ECO:0008006" key="3">
    <source>
        <dbReference type="Google" id="ProtNLM"/>
    </source>
</evidence>
<dbReference type="EMBL" id="VMNF01000009">
    <property type="protein sequence ID" value="TXC01552.1"/>
    <property type="molecule type" value="Genomic_DNA"/>
</dbReference>
<feature type="non-terminal residue" evidence="1">
    <location>
        <position position="1"/>
    </location>
</feature>
<name>A0A5C6SSG6_FUSOC</name>
<evidence type="ECO:0000313" key="2">
    <source>
        <dbReference type="Proteomes" id="UP000321331"/>
    </source>
</evidence>
<evidence type="ECO:0000313" key="1">
    <source>
        <dbReference type="EMBL" id="TXC01552.1"/>
    </source>
</evidence>
<organism evidence="1 2">
    <name type="scientific">Fusarium oxysporum f. sp. cubense</name>
    <dbReference type="NCBI Taxonomy" id="61366"/>
    <lineage>
        <taxon>Eukaryota</taxon>
        <taxon>Fungi</taxon>
        <taxon>Dikarya</taxon>
        <taxon>Ascomycota</taxon>
        <taxon>Pezizomycotina</taxon>
        <taxon>Sordariomycetes</taxon>
        <taxon>Hypocreomycetidae</taxon>
        <taxon>Hypocreales</taxon>
        <taxon>Nectriaceae</taxon>
        <taxon>Fusarium</taxon>
        <taxon>Fusarium oxysporum species complex</taxon>
    </lineage>
</organism>
<comment type="caution">
    <text evidence="1">The sequence shown here is derived from an EMBL/GenBank/DDBJ whole genome shotgun (WGS) entry which is preliminary data.</text>
</comment>
<gene>
    <name evidence="1" type="ORF">FocTR4_00007970</name>
</gene>
<dbReference type="AlphaFoldDB" id="A0A5C6SSG6"/>